<feature type="domain" description="Protein kinase" evidence="10">
    <location>
        <begin position="45"/>
        <end position="313"/>
    </location>
</feature>
<evidence type="ECO:0000256" key="2">
    <source>
        <dbReference type="ARBA" id="ARBA00022527"/>
    </source>
</evidence>
<dbReference type="Proteomes" id="UP000664277">
    <property type="component" value="Unassembled WGS sequence"/>
</dbReference>
<evidence type="ECO:0000256" key="4">
    <source>
        <dbReference type="ARBA" id="ARBA00022741"/>
    </source>
</evidence>
<name>A0A8J7TMG1_9BACT</name>
<evidence type="ECO:0000256" key="9">
    <source>
        <dbReference type="SAM" id="Phobius"/>
    </source>
</evidence>
<evidence type="ECO:0000259" key="10">
    <source>
        <dbReference type="PROSITE" id="PS50011"/>
    </source>
</evidence>
<keyword evidence="9" id="KW-1133">Transmembrane helix</keyword>
<dbReference type="InterPro" id="IPR000719">
    <property type="entry name" value="Prot_kinase_dom"/>
</dbReference>
<dbReference type="PROSITE" id="PS00107">
    <property type="entry name" value="PROTEIN_KINASE_ATP"/>
    <property type="match status" value="1"/>
</dbReference>
<feature type="compositionally biased region" description="Basic and acidic residues" evidence="8">
    <location>
        <begin position="333"/>
        <end position="359"/>
    </location>
</feature>
<keyword evidence="2 11" id="KW-0723">Serine/threonine-protein kinase</keyword>
<feature type="binding site" evidence="7">
    <location>
        <position position="74"/>
    </location>
    <ligand>
        <name>ATP</name>
        <dbReference type="ChEBI" id="CHEBI:30616"/>
    </ligand>
</feature>
<evidence type="ECO:0000256" key="7">
    <source>
        <dbReference type="PROSITE-ProRule" id="PRU10141"/>
    </source>
</evidence>
<evidence type="ECO:0000256" key="5">
    <source>
        <dbReference type="ARBA" id="ARBA00022777"/>
    </source>
</evidence>
<dbReference type="InterPro" id="IPR017441">
    <property type="entry name" value="Protein_kinase_ATP_BS"/>
</dbReference>
<keyword evidence="4 7" id="KW-0547">Nucleotide-binding</keyword>
<feature type="compositionally biased region" description="Basic residues" evidence="8">
    <location>
        <begin position="373"/>
        <end position="383"/>
    </location>
</feature>
<organism evidence="11 12">
    <name type="scientific">Candidatus Obscuribacter phosphatis</name>
    <dbReference type="NCBI Taxonomy" id="1906157"/>
    <lineage>
        <taxon>Bacteria</taxon>
        <taxon>Bacillati</taxon>
        <taxon>Candidatus Melainabacteria</taxon>
        <taxon>Candidatus Obscuribacterales</taxon>
        <taxon>Candidatus Obscuribacteraceae</taxon>
        <taxon>Candidatus Obscuribacter</taxon>
    </lineage>
</organism>
<dbReference type="FunFam" id="1.10.510.10:FF:000021">
    <property type="entry name" value="Serine/threonine protein kinase"/>
    <property type="match status" value="1"/>
</dbReference>
<sequence length="462" mass="51892">MKRIVRSPAPRLVPLAGAGRYPLYRIRVSPNFKDCLIGCTLGSKYWVLSSIGKGGMSVVYKAKTKGTGKTVAVKTLRTQGLTDEMLVKRFQREAELLSRLNHPRIVNLHAYGTSSRGQPYFVMDYLVGQNLTELLKKIDHLPPERFQDIFVQVCAAIEHAHKHNAIHRDIKPGNIMLTRQGQTRDYVKIVDFGIAMISEEAQRLTRMGEVWGSPIYMSPEQCMGATVDLRSDIYSLGVVMYESLTGRVPFLGKNYGDTMGKQISEPPPPMKEVRPDLEIPASLEKIVMKALAKLPDERYQTLTTMRKELESALSFKQDSGGPGRTTGTKHKTTSQERLPDRKNEKQKLELKRQEYRPQESEIDFDLEEEKPVRRPGAKTRSKSRTSTTSAKPALKSVRQVKSSRKKAAAKGVRLKPMILVVCTSIFLSGAIIFAINNMQSLTKILGEAARFLLKGATEESHY</sequence>
<keyword evidence="9" id="KW-0812">Transmembrane</keyword>
<accession>A0A8J7TMG1</accession>
<evidence type="ECO:0000256" key="8">
    <source>
        <dbReference type="SAM" id="MobiDB-lite"/>
    </source>
</evidence>
<dbReference type="GO" id="GO:0004674">
    <property type="term" value="F:protein serine/threonine kinase activity"/>
    <property type="evidence" value="ECO:0007669"/>
    <property type="project" value="UniProtKB-KW"/>
</dbReference>
<keyword evidence="6 7" id="KW-0067">ATP-binding</keyword>
<dbReference type="InterPro" id="IPR011009">
    <property type="entry name" value="Kinase-like_dom_sf"/>
</dbReference>
<dbReference type="PANTHER" id="PTHR43289">
    <property type="entry name" value="MITOGEN-ACTIVATED PROTEIN KINASE KINASE KINASE 20-RELATED"/>
    <property type="match status" value="1"/>
</dbReference>
<dbReference type="PANTHER" id="PTHR43289:SF6">
    <property type="entry name" value="SERINE_THREONINE-PROTEIN KINASE NEKL-3"/>
    <property type="match status" value="1"/>
</dbReference>
<evidence type="ECO:0000256" key="6">
    <source>
        <dbReference type="ARBA" id="ARBA00022840"/>
    </source>
</evidence>
<evidence type="ECO:0000313" key="12">
    <source>
        <dbReference type="Proteomes" id="UP000664277"/>
    </source>
</evidence>
<dbReference type="AlphaFoldDB" id="A0A8J7TMG1"/>
<dbReference type="CDD" id="cd14014">
    <property type="entry name" value="STKc_PknB_like"/>
    <property type="match status" value="1"/>
</dbReference>
<evidence type="ECO:0000256" key="3">
    <source>
        <dbReference type="ARBA" id="ARBA00022679"/>
    </source>
</evidence>
<feature type="compositionally biased region" description="Low complexity" evidence="8">
    <location>
        <begin position="384"/>
        <end position="400"/>
    </location>
</feature>
<feature type="transmembrane region" description="Helical" evidence="9">
    <location>
        <begin position="414"/>
        <end position="435"/>
    </location>
</feature>
<keyword evidence="5 11" id="KW-0418">Kinase</keyword>
<dbReference type="Gene3D" id="3.30.200.20">
    <property type="entry name" value="Phosphorylase Kinase, domain 1"/>
    <property type="match status" value="1"/>
</dbReference>
<proteinExistence type="predicted"/>
<keyword evidence="3" id="KW-0808">Transferase</keyword>
<dbReference type="EMBL" id="JAFLCK010000006">
    <property type="protein sequence ID" value="MBN8659938.1"/>
    <property type="molecule type" value="Genomic_DNA"/>
</dbReference>
<dbReference type="PROSITE" id="PS50011">
    <property type="entry name" value="PROTEIN_KINASE_DOM"/>
    <property type="match status" value="1"/>
</dbReference>
<dbReference type="SUPFAM" id="SSF56112">
    <property type="entry name" value="Protein kinase-like (PK-like)"/>
    <property type="match status" value="1"/>
</dbReference>
<dbReference type="GO" id="GO:0005524">
    <property type="term" value="F:ATP binding"/>
    <property type="evidence" value="ECO:0007669"/>
    <property type="project" value="UniProtKB-UniRule"/>
</dbReference>
<evidence type="ECO:0000256" key="1">
    <source>
        <dbReference type="ARBA" id="ARBA00012513"/>
    </source>
</evidence>
<comment type="caution">
    <text evidence="11">The sequence shown here is derived from an EMBL/GenBank/DDBJ whole genome shotgun (WGS) entry which is preliminary data.</text>
</comment>
<keyword evidence="9" id="KW-0472">Membrane</keyword>
<protein>
    <recommendedName>
        <fullName evidence="1">non-specific serine/threonine protein kinase</fullName>
        <ecNumber evidence="1">2.7.11.1</ecNumber>
    </recommendedName>
</protein>
<feature type="region of interest" description="Disordered" evidence="8">
    <location>
        <begin position="312"/>
        <end position="402"/>
    </location>
</feature>
<gene>
    <name evidence="11" type="ORF">J0M35_06215</name>
</gene>
<evidence type="ECO:0000313" key="11">
    <source>
        <dbReference type="EMBL" id="MBN8659938.1"/>
    </source>
</evidence>
<dbReference type="EC" id="2.7.11.1" evidence="1"/>
<dbReference type="SMART" id="SM00220">
    <property type="entry name" value="S_TKc"/>
    <property type="match status" value="1"/>
</dbReference>
<reference evidence="11" key="1">
    <citation type="submission" date="2021-02" db="EMBL/GenBank/DDBJ databases">
        <title>Genome-Resolved Metagenomics of a Microbial Community Performing Photosynthetic Biological Nutrient Removal.</title>
        <authorList>
            <person name="Mcdaniel E.A."/>
        </authorList>
    </citation>
    <scope>NUCLEOTIDE SEQUENCE</scope>
    <source>
        <strain evidence="11">UWPOB_OBS1</strain>
    </source>
</reference>
<dbReference type="Pfam" id="PF00069">
    <property type="entry name" value="Pkinase"/>
    <property type="match status" value="1"/>
</dbReference>
<dbReference type="Gene3D" id="1.10.510.10">
    <property type="entry name" value="Transferase(Phosphotransferase) domain 1"/>
    <property type="match status" value="1"/>
</dbReference>